<evidence type="ECO:0000259" key="3">
    <source>
        <dbReference type="Pfam" id="PF00534"/>
    </source>
</evidence>
<feature type="domain" description="Glycosyltransferase subfamily 4-like N-terminal" evidence="4">
    <location>
        <begin position="20"/>
        <end position="184"/>
    </location>
</feature>
<feature type="domain" description="Glycosyl transferase family 1" evidence="3">
    <location>
        <begin position="577"/>
        <end position="725"/>
    </location>
</feature>
<dbReference type="Gene3D" id="3.40.50.2000">
    <property type="entry name" value="Glycogen Phosphorylase B"/>
    <property type="match status" value="4"/>
</dbReference>
<organism evidence="5 6">
    <name type="scientific">Candidatus Sungiibacteriota bacterium</name>
    <dbReference type="NCBI Taxonomy" id="2750080"/>
    <lineage>
        <taxon>Bacteria</taxon>
        <taxon>Candidatus Sungiibacteriota</taxon>
    </lineage>
</organism>
<gene>
    <name evidence="5" type="ORF">HY474_01910</name>
</gene>
<dbReference type="SUPFAM" id="SSF53756">
    <property type="entry name" value="UDP-Glycosyltransferase/glycogen phosphorylase"/>
    <property type="match status" value="2"/>
</dbReference>
<sequence length="752" mass="82756">MEAGRKPAIFACTTAYYPFVGGAEIAIQEVSRRITDEFSFFIVTARLRSDLPKREARPEGTIIRIGWGTPFDKWILPLLIPFAVRRERDEPGTILWGMDVSAGALGAAIAKVFSPGARFILTIQYGYGGRRLRRGRLGVIGLSLRWMLGRADAVTAISKYLAGEAAHFGYRRPVALFHNGVSIDAFSAVPREKKRENGPMIITVSRLVPKNGVDILIRAVAQIRKSVPDVYCHILGSGPERPRLEELARRLGVGPAVTFLGSVPYADLPRYLAAADVFVRPARSEGMGNAFVEALAAGLPIVGTPVEGILDIIEDGRTGLFARVDDPADVAEKTLRLLRDVPLSRRIADAGRAMVRERFSWDAIAAGYKEAFRDAMLPRILIATPMLPPDIGGPGAYALKLADKFFGRGHRVSILSYGSRMSTAPGTGIVQTYVPLSAPLPVRLFRYGFAAWRMLGDADIAIALDPVAVGRPLAVACRMSGKPFIIRVEGDALWERYVERTGREFTLKQFYGALARLSLSPRERAWQRMSQRVFPRAKRIVFSSRWRNDIFQAGYSLRPEQAALIRPPYPGPERRSSERNRAFVFAGRFVGVKNLPRLIRAFAAACPPPWRLLLIGAGPQRTALKAEIRASGAADRIRIRPALPTAEVGAAIASAHAVLLPSLSDVSPNVILDCIETGTPFLLTKETGFYEALKDIGIFVDPLDEADIAAKLRILMDSPSYAAYCERLREFRGGRSWDDVAGDWLKVIRDSL</sequence>
<accession>A0A932YVS8</accession>
<evidence type="ECO:0000313" key="5">
    <source>
        <dbReference type="EMBL" id="MBI4132367.1"/>
    </source>
</evidence>
<dbReference type="GO" id="GO:0016757">
    <property type="term" value="F:glycosyltransferase activity"/>
    <property type="evidence" value="ECO:0007669"/>
    <property type="project" value="UniProtKB-KW"/>
</dbReference>
<evidence type="ECO:0000256" key="1">
    <source>
        <dbReference type="ARBA" id="ARBA00022676"/>
    </source>
</evidence>
<comment type="caution">
    <text evidence="5">The sequence shown here is derived from an EMBL/GenBank/DDBJ whole genome shotgun (WGS) entry which is preliminary data.</text>
</comment>
<dbReference type="EMBL" id="JACQMJ010000008">
    <property type="protein sequence ID" value="MBI4132367.1"/>
    <property type="molecule type" value="Genomic_DNA"/>
</dbReference>
<dbReference type="CDD" id="cd03801">
    <property type="entry name" value="GT4_PimA-like"/>
    <property type="match status" value="2"/>
</dbReference>
<keyword evidence="2" id="KW-0808">Transferase</keyword>
<dbReference type="InterPro" id="IPR028098">
    <property type="entry name" value="Glyco_trans_4-like_N"/>
</dbReference>
<feature type="domain" description="Glycosyltransferase subfamily 4-like N-terminal" evidence="4">
    <location>
        <begin position="391"/>
        <end position="567"/>
    </location>
</feature>
<feature type="domain" description="Glycosyl transferase family 1" evidence="3">
    <location>
        <begin position="192"/>
        <end position="353"/>
    </location>
</feature>
<dbReference type="PANTHER" id="PTHR12526:SF510">
    <property type="entry name" value="D-INOSITOL 3-PHOSPHATE GLYCOSYLTRANSFERASE"/>
    <property type="match status" value="1"/>
</dbReference>
<dbReference type="AlphaFoldDB" id="A0A932YVS8"/>
<evidence type="ECO:0000256" key="2">
    <source>
        <dbReference type="ARBA" id="ARBA00022679"/>
    </source>
</evidence>
<proteinExistence type="predicted"/>
<protein>
    <submittedName>
        <fullName evidence="5">Glycosyltransferase family 4 protein</fullName>
    </submittedName>
</protein>
<keyword evidence="1" id="KW-0328">Glycosyltransferase</keyword>
<name>A0A932YVS8_9BACT</name>
<dbReference type="Pfam" id="PF00534">
    <property type="entry name" value="Glycos_transf_1"/>
    <property type="match status" value="2"/>
</dbReference>
<dbReference type="Pfam" id="PF13439">
    <property type="entry name" value="Glyco_transf_4"/>
    <property type="match status" value="2"/>
</dbReference>
<reference evidence="5" key="1">
    <citation type="submission" date="2020-07" db="EMBL/GenBank/DDBJ databases">
        <title>Huge and variable diversity of episymbiotic CPR bacteria and DPANN archaea in groundwater ecosystems.</title>
        <authorList>
            <person name="He C.Y."/>
            <person name="Keren R."/>
            <person name="Whittaker M."/>
            <person name="Farag I.F."/>
            <person name="Doudna J."/>
            <person name="Cate J.H.D."/>
            <person name="Banfield J.F."/>
        </authorList>
    </citation>
    <scope>NUCLEOTIDE SEQUENCE</scope>
    <source>
        <strain evidence="5">NC_groundwater_1226_Ag_S-0.1um_59_124</strain>
    </source>
</reference>
<evidence type="ECO:0000259" key="4">
    <source>
        <dbReference type="Pfam" id="PF13439"/>
    </source>
</evidence>
<evidence type="ECO:0000313" key="6">
    <source>
        <dbReference type="Proteomes" id="UP000704960"/>
    </source>
</evidence>
<dbReference type="PANTHER" id="PTHR12526">
    <property type="entry name" value="GLYCOSYLTRANSFERASE"/>
    <property type="match status" value="1"/>
</dbReference>
<dbReference type="Proteomes" id="UP000704960">
    <property type="component" value="Unassembled WGS sequence"/>
</dbReference>
<dbReference type="InterPro" id="IPR001296">
    <property type="entry name" value="Glyco_trans_1"/>
</dbReference>